<evidence type="ECO:0000313" key="2">
    <source>
        <dbReference type="Proteomes" id="UP000182063"/>
    </source>
</evidence>
<protein>
    <submittedName>
        <fullName evidence="1">Uncharacterized protein</fullName>
    </submittedName>
</protein>
<dbReference type="STRING" id="1921510.BSL82_00625"/>
<gene>
    <name evidence="1" type="ORF">BSL82_00625</name>
</gene>
<evidence type="ECO:0000313" key="1">
    <source>
        <dbReference type="EMBL" id="API57990.1"/>
    </source>
</evidence>
<sequence length="112" mass="12317">MGGASPTYDANGNLTFDGTLTYGYDVEGRLTSVKQGAITLGSYAFDAQGRRKSKSASGTTTIYVTDADNREVLEYDGDDRCDPALVCLCPQQPSQPYRSQWDLAAREHRQFH</sequence>
<dbReference type="Proteomes" id="UP000182063">
    <property type="component" value="Chromosome"/>
</dbReference>
<dbReference type="AlphaFoldDB" id="A0A1L3ZQV1"/>
<proteinExistence type="predicted"/>
<keyword evidence="2" id="KW-1185">Reference proteome</keyword>
<accession>A0A1L3ZQV1</accession>
<organism evidence="1 2">
    <name type="scientific">Tardibacter chloracetimidivorans</name>
    <dbReference type="NCBI Taxonomy" id="1921510"/>
    <lineage>
        <taxon>Bacteria</taxon>
        <taxon>Pseudomonadati</taxon>
        <taxon>Pseudomonadota</taxon>
        <taxon>Alphaproteobacteria</taxon>
        <taxon>Sphingomonadales</taxon>
        <taxon>Sphingomonadaceae</taxon>
        <taxon>Tardibacter</taxon>
    </lineage>
</organism>
<dbReference type="RefSeq" id="WP_072595566.1">
    <property type="nucleotide sequence ID" value="NZ_CP018221.1"/>
</dbReference>
<dbReference type="KEGG" id="sphj:BSL82_00625"/>
<dbReference type="OrthoDB" id="6057489at2"/>
<name>A0A1L3ZQV1_9SPHN</name>
<dbReference type="EMBL" id="CP018221">
    <property type="protein sequence ID" value="API57990.1"/>
    <property type="molecule type" value="Genomic_DNA"/>
</dbReference>
<reference evidence="2" key="1">
    <citation type="submission" date="2016-11" db="EMBL/GenBank/DDBJ databases">
        <title>Complete Genome Sequence of alachlor-degrading Sphingomonas sp. strain JJ-A5.</title>
        <authorList>
            <person name="Lee H."/>
            <person name="Ka J.-O."/>
        </authorList>
    </citation>
    <scope>NUCLEOTIDE SEQUENCE [LARGE SCALE GENOMIC DNA]</scope>
    <source>
        <strain evidence="2">JJ-A5</strain>
    </source>
</reference>
<dbReference type="Gene3D" id="2.180.10.10">
    <property type="entry name" value="RHS repeat-associated core"/>
    <property type="match status" value="1"/>
</dbReference>